<proteinExistence type="predicted"/>
<dbReference type="Gramene" id="ONK58775">
    <property type="protein sequence ID" value="ONK58775"/>
    <property type="gene ID" value="A4U43_C09F16520"/>
</dbReference>
<organism evidence="1 2">
    <name type="scientific">Asparagus officinalis</name>
    <name type="common">Garden asparagus</name>
    <dbReference type="NCBI Taxonomy" id="4686"/>
    <lineage>
        <taxon>Eukaryota</taxon>
        <taxon>Viridiplantae</taxon>
        <taxon>Streptophyta</taxon>
        <taxon>Embryophyta</taxon>
        <taxon>Tracheophyta</taxon>
        <taxon>Spermatophyta</taxon>
        <taxon>Magnoliopsida</taxon>
        <taxon>Liliopsida</taxon>
        <taxon>Asparagales</taxon>
        <taxon>Asparagaceae</taxon>
        <taxon>Asparagoideae</taxon>
        <taxon>Asparagus</taxon>
    </lineage>
</organism>
<evidence type="ECO:0000313" key="2">
    <source>
        <dbReference type="Proteomes" id="UP000243459"/>
    </source>
</evidence>
<keyword evidence="2" id="KW-1185">Reference proteome</keyword>
<dbReference type="EMBL" id="CM007389">
    <property type="protein sequence ID" value="ONK58775.1"/>
    <property type="molecule type" value="Genomic_DNA"/>
</dbReference>
<accession>A0A5P1EB76</accession>
<reference evidence="2" key="1">
    <citation type="journal article" date="2017" name="Nat. Commun.">
        <title>The asparagus genome sheds light on the origin and evolution of a young Y chromosome.</title>
        <authorList>
            <person name="Harkess A."/>
            <person name="Zhou J."/>
            <person name="Xu C."/>
            <person name="Bowers J.E."/>
            <person name="Van der Hulst R."/>
            <person name="Ayyampalayam S."/>
            <person name="Mercati F."/>
            <person name="Riccardi P."/>
            <person name="McKain M.R."/>
            <person name="Kakrana A."/>
            <person name="Tang H."/>
            <person name="Ray J."/>
            <person name="Groenendijk J."/>
            <person name="Arikit S."/>
            <person name="Mathioni S.M."/>
            <person name="Nakano M."/>
            <person name="Shan H."/>
            <person name="Telgmann-Rauber A."/>
            <person name="Kanno A."/>
            <person name="Yue Z."/>
            <person name="Chen H."/>
            <person name="Li W."/>
            <person name="Chen Y."/>
            <person name="Xu X."/>
            <person name="Zhang Y."/>
            <person name="Luo S."/>
            <person name="Chen H."/>
            <person name="Gao J."/>
            <person name="Mao Z."/>
            <person name="Pires J.C."/>
            <person name="Luo M."/>
            <person name="Kudrna D."/>
            <person name="Wing R.A."/>
            <person name="Meyers B.C."/>
            <person name="Yi K."/>
            <person name="Kong H."/>
            <person name="Lavrijsen P."/>
            <person name="Sunseri F."/>
            <person name="Falavigna A."/>
            <person name="Ye Y."/>
            <person name="Leebens-Mack J.H."/>
            <person name="Chen G."/>
        </authorList>
    </citation>
    <scope>NUCLEOTIDE SEQUENCE [LARGE SCALE GENOMIC DNA]</scope>
    <source>
        <strain evidence="2">cv. DH0086</strain>
    </source>
</reference>
<dbReference type="AlphaFoldDB" id="A0A5P1EB76"/>
<name>A0A5P1EB76_ASPOF</name>
<evidence type="ECO:0000313" key="1">
    <source>
        <dbReference type="EMBL" id="ONK58775.1"/>
    </source>
</evidence>
<dbReference type="Proteomes" id="UP000243459">
    <property type="component" value="Chromosome 9"/>
</dbReference>
<gene>
    <name evidence="1" type="ORF">A4U43_C09F16520</name>
</gene>
<protein>
    <submittedName>
        <fullName evidence="1">Uncharacterized protein</fullName>
    </submittedName>
</protein>
<sequence>MRRRASIQRLEAERMMLRVLPSSVMPNYLAKFLMFLVPTRSMWAICLKITTRATPQADVTSMVLDMTASEDGSSRFQRLLPRSRPLR</sequence>